<feature type="region of interest" description="Disordered" evidence="1">
    <location>
        <begin position="61"/>
        <end position="97"/>
    </location>
</feature>
<reference evidence="2" key="1">
    <citation type="submission" date="2023-06" db="EMBL/GenBank/DDBJ databases">
        <title>Genome-scale phylogeny and comparative genomics of the fungal order Sordariales.</title>
        <authorList>
            <consortium name="Lawrence Berkeley National Laboratory"/>
            <person name="Hensen N."/>
            <person name="Bonometti L."/>
            <person name="Westerberg I."/>
            <person name="Brannstrom I.O."/>
            <person name="Guillou S."/>
            <person name="Cros-Aarteil S."/>
            <person name="Calhoun S."/>
            <person name="Haridas S."/>
            <person name="Kuo A."/>
            <person name="Mondo S."/>
            <person name="Pangilinan J."/>
            <person name="Riley R."/>
            <person name="LaButti K."/>
            <person name="Andreopoulos B."/>
            <person name="Lipzen A."/>
            <person name="Chen C."/>
            <person name="Yanf M."/>
            <person name="Daum C."/>
            <person name="Ng V."/>
            <person name="Clum A."/>
            <person name="Steindorff A."/>
            <person name="Ohm R."/>
            <person name="Martin F."/>
            <person name="Silar P."/>
            <person name="Natvig D."/>
            <person name="Lalanne C."/>
            <person name="Gautier V."/>
            <person name="Ament-velasquez S.L."/>
            <person name="Kruys A."/>
            <person name="Hutchinson M.I."/>
            <person name="Powell A.J."/>
            <person name="Barry K."/>
            <person name="Miller A.N."/>
            <person name="Grigoriev I.V."/>
            <person name="Debuchy R."/>
            <person name="Gladieux P."/>
            <person name="Thoren M.H."/>
            <person name="Johannesson H."/>
        </authorList>
    </citation>
    <scope>NUCLEOTIDE SEQUENCE</scope>
    <source>
        <strain evidence="2">SMH3187-1</strain>
    </source>
</reference>
<evidence type="ECO:0000313" key="2">
    <source>
        <dbReference type="EMBL" id="KAK0742731.1"/>
    </source>
</evidence>
<sequence length="325" mass="34591">MPRISNDGSDDDASSEYNSDSGSSVHTIYNAFGDANNFFAPQLSPTGLAFDYGFHGEKRKADDYGDQGHSHAPGAKSRRLTSTRSSTSASESNASSLGRDVLPVGKACTRCAEGLGLFGPTCIVMAGGHMHKKTLNTCANCWYNRMGFCCSVSVGVRKRQSTNQRSTAAHHNGKTQLPVVVAPPSQGSMVHPAYASSSNTASSWEPFPRVAAATPAHAPTGGDNLDFPTTAFGLLNSMGHPPPIPVATAALKSLPPPHQPQVKPSSTPPTTVLLANSLDGKVGSWEKRYENMTMGELVEMQRVLVERLEDTTMRMVAMQKVLAAR</sequence>
<protein>
    <submittedName>
        <fullName evidence="2">Uncharacterized protein</fullName>
    </submittedName>
</protein>
<dbReference type="Pfam" id="PF12511">
    <property type="entry name" value="DUF3716"/>
    <property type="match status" value="1"/>
</dbReference>
<evidence type="ECO:0000313" key="3">
    <source>
        <dbReference type="Proteomes" id="UP001172155"/>
    </source>
</evidence>
<feature type="region of interest" description="Disordered" evidence="1">
    <location>
        <begin position="1"/>
        <end position="22"/>
    </location>
</feature>
<gene>
    <name evidence="2" type="ORF">B0T18DRAFT_489666</name>
</gene>
<proteinExistence type="predicted"/>
<keyword evidence="3" id="KW-1185">Reference proteome</keyword>
<accession>A0AA40ENT2</accession>
<dbReference type="EMBL" id="JAUKUD010000005">
    <property type="protein sequence ID" value="KAK0742731.1"/>
    <property type="molecule type" value="Genomic_DNA"/>
</dbReference>
<dbReference type="InterPro" id="IPR022190">
    <property type="entry name" value="DUF3716"/>
</dbReference>
<organism evidence="2 3">
    <name type="scientific">Schizothecium vesticola</name>
    <dbReference type="NCBI Taxonomy" id="314040"/>
    <lineage>
        <taxon>Eukaryota</taxon>
        <taxon>Fungi</taxon>
        <taxon>Dikarya</taxon>
        <taxon>Ascomycota</taxon>
        <taxon>Pezizomycotina</taxon>
        <taxon>Sordariomycetes</taxon>
        <taxon>Sordariomycetidae</taxon>
        <taxon>Sordariales</taxon>
        <taxon>Schizotheciaceae</taxon>
        <taxon>Schizothecium</taxon>
    </lineage>
</organism>
<comment type="caution">
    <text evidence="2">The sequence shown here is derived from an EMBL/GenBank/DDBJ whole genome shotgun (WGS) entry which is preliminary data.</text>
</comment>
<feature type="compositionally biased region" description="Low complexity" evidence="1">
    <location>
        <begin position="82"/>
        <end position="96"/>
    </location>
</feature>
<evidence type="ECO:0000256" key="1">
    <source>
        <dbReference type="SAM" id="MobiDB-lite"/>
    </source>
</evidence>
<name>A0AA40ENT2_9PEZI</name>
<dbReference type="Proteomes" id="UP001172155">
    <property type="component" value="Unassembled WGS sequence"/>
</dbReference>
<dbReference type="AlphaFoldDB" id="A0AA40ENT2"/>